<keyword evidence="2" id="KW-1133">Transmembrane helix</keyword>
<evidence type="ECO:0000313" key="4">
    <source>
        <dbReference type="Proteomes" id="UP000799779"/>
    </source>
</evidence>
<organism evidence="3 4">
    <name type="scientific">Amniculicola lignicola CBS 123094</name>
    <dbReference type="NCBI Taxonomy" id="1392246"/>
    <lineage>
        <taxon>Eukaryota</taxon>
        <taxon>Fungi</taxon>
        <taxon>Dikarya</taxon>
        <taxon>Ascomycota</taxon>
        <taxon>Pezizomycotina</taxon>
        <taxon>Dothideomycetes</taxon>
        <taxon>Pleosporomycetidae</taxon>
        <taxon>Pleosporales</taxon>
        <taxon>Amniculicolaceae</taxon>
        <taxon>Amniculicola</taxon>
    </lineage>
</organism>
<feature type="transmembrane region" description="Helical" evidence="2">
    <location>
        <begin position="118"/>
        <end position="139"/>
    </location>
</feature>
<keyword evidence="4" id="KW-1185">Reference proteome</keyword>
<feature type="transmembrane region" description="Helical" evidence="2">
    <location>
        <begin position="192"/>
        <end position="211"/>
    </location>
</feature>
<evidence type="ECO:0000256" key="2">
    <source>
        <dbReference type="SAM" id="Phobius"/>
    </source>
</evidence>
<dbReference type="Proteomes" id="UP000799779">
    <property type="component" value="Unassembled WGS sequence"/>
</dbReference>
<name>A0A6A5VZV6_9PLEO</name>
<evidence type="ECO:0000313" key="3">
    <source>
        <dbReference type="EMBL" id="KAF1994457.1"/>
    </source>
</evidence>
<accession>A0A6A5VZV6</accession>
<keyword evidence="2" id="KW-0472">Membrane</keyword>
<feature type="transmembrane region" description="Helical" evidence="2">
    <location>
        <begin position="231"/>
        <end position="251"/>
    </location>
</feature>
<reference evidence="3" key="1">
    <citation type="journal article" date="2020" name="Stud. Mycol.">
        <title>101 Dothideomycetes genomes: a test case for predicting lifestyles and emergence of pathogens.</title>
        <authorList>
            <person name="Haridas S."/>
            <person name="Albert R."/>
            <person name="Binder M."/>
            <person name="Bloem J."/>
            <person name="Labutti K."/>
            <person name="Salamov A."/>
            <person name="Andreopoulos B."/>
            <person name="Baker S."/>
            <person name="Barry K."/>
            <person name="Bills G."/>
            <person name="Bluhm B."/>
            <person name="Cannon C."/>
            <person name="Castanera R."/>
            <person name="Culley D."/>
            <person name="Daum C."/>
            <person name="Ezra D."/>
            <person name="Gonzalez J."/>
            <person name="Henrissat B."/>
            <person name="Kuo A."/>
            <person name="Liang C."/>
            <person name="Lipzen A."/>
            <person name="Lutzoni F."/>
            <person name="Magnuson J."/>
            <person name="Mondo S."/>
            <person name="Nolan M."/>
            <person name="Ohm R."/>
            <person name="Pangilinan J."/>
            <person name="Park H.-J."/>
            <person name="Ramirez L."/>
            <person name="Alfaro M."/>
            <person name="Sun H."/>
            <person name="Tritt A."/>
            <person name="Yoshinaga Y."/>
            <person name="Zwiers L.-H."/>
            <person name="Turgeon B."/>
            <person name="Goodwin S."/>
            <person name="Spatafora J."/>
            <person name="Crous P."/>
            <person name="Grigoriev I."/>
        </authorList>
    </citation>
    <scope>NUCLEOTIDE SEQUENCE</scope>
    <source>
        <strain evidence="3">CBS 123094</strain>
    </source>
</reference>
<dbReference type="OrthoDB" id="2150604at2759"/>
<gene>
    <name evidence="3" type="ORF">P154DRAFT_31965</name>
</gene>
<keyword evidence="2" id="KW-0812">Transmembrane</keyword>
<proteinExistence type="predicted"/>
<dbReference type="AlphaFoldDB" id="A0A6A5VZV6"/>
<evidence type="ECO:0000256" key="1">
    <source>
        <dbReference type="SAM" id="MobiDB-lite"/>
    </source>
</evidence>
<feature type="region of interest" description="Disordered" evidence="1">
    <location>
        <begin position="1"/>
        <end position="31"/>
    </location>
</feature>
<sequence length="263" mass="29075">MTYSDIEAATDTRTTPLVGNGEHSRATHSGQQKSNRLFRFLHFFGGGIYTPDGSTYDPIEILLNAEDEEERDRLTEKWRDNRLQELNFVGVVAALLAGVLTSTGSWPTVSLEGHPDPWTVRTAWYCGIILSLFSILTAADQTVRLLRLSSHRDAPQKIRILLGSTKGHRKKSAKTGRILPKTAQIITWQMPVMFLTSAALCMIIGMFLHVWSGVNSSTSGSWLDNDGRVALTFTVLASVSILLFFGGQVALHVPDSDPDREFA</sequence>
<dbReference type="EMBL" id="ML977660">
    <property type="protein sequence ID" value="KAF1994457.1"/>
    <property type="molecule type" value="Genomic_DNA"/>
</dbReference>
<feature type="transmembrane region" description="Helical" evidence="2">
    <location>
        <begin position="86"/>
        <end position="106"/>
    </location>
</feature>
<protein>
    <submittedName>
        <fullName evidence="3">Uncharacterized protein</fullName>
    </submittedName>
</protein>